<dbReference type="InterPro" id="IPR001965">
    <property type="entry name" value="Znf_PHD"/>
</dbReference>
<dbReference type="SMART" id="SM00249">
    <property type="entry name" value="PHD"/>
    <property type="match status" value="2"/>
</dbReference>
<evidence type="ECO:0000259" key="5">
    <source>
        <dbReference type="PROSITE" id="PS50081"/>
    </source>
</evidence>
<dbReference type="InterPro" id="IPR002219">
    <property type="entry name" value="PKC_DAG/PE"/>
</dbReference>
<sequence length="563" mass="65074">MDQLDQGSIPFRYVYHPLKLKEEAHKENEDGAASSAGGPFLCAACGDPVLGSSYTCDRCKPKNENSEFIFHDKCAELPVILNHPIHGKHPLILLAMNYYHCYVCGKPRTNFLAYRCRECDFHVDIPCASNLSNVKYAEHFSHKHILIFREEQEKENAVFCAGCREPVVGPSYSCRRPTCSYTLHKSCVELPLEMKHRVHTEHLLMLSRDTKREFLCDACNQDCSRRFTYSCFQCDFNLDLKCANSDQNALKKHDTHDHALMFKEDQEEEYIGPLVVCDGCQDPVHGPHYTCINTYRRRKCGFNLHKSCAERPLEIHHPMHRQHPLSLLNVIQDIRVRCICNACNQLCRFRYSCSICDFNLDLKCASNWQNIIGSDSHKHQFTVLPRKEVDLNCDVCGEYWSGSVYYMCSICQLLVHKECASLPRHITIPGHQHRLKLTWFVEDIYPNKDQFCKVCSTNIDKCGAIYYCHECCGYVAHTACAMVDYFREKENSDTSYDVVIDEAEKIEHFSHKHPLVQISHHRQVVKDDDRIITCEGCIRPITTTTTFFYGCTETCHFFLHKVC</sequence>
<evidence type="ECO:0000256" key="1">
    <source>
        <dbReference type="ARBA" id="ARBA00022723"/>
    </source>
</evidence>
<evidence type="ECO:0000313" key="6">
    <source>
        <dbReference type="EMBL" id="KAK9921723.1"/>
    </source>
</evidence>
<keyword evidence="2" id="KW-0677">Repeat</keyword>
<dbReference type="InterPro" id="IPR053192">
    <property type="entry name" value="Vacuole_Formation_Reg"/>
</dbReference>
<dbReference type="PROSITE" id="PS50081">
    <property type="entry name" value="ZF_DAG_PE_2"/>
    <property type="match status" value="1"/>
</dbReference>
<gene>
    <name evidence="6" type="ORF">M0R45_030222</name>
</gene>
<dbReference type="InterPro" id="IPR046349">
    <property type="entry name" value="C1-like_sf"/>
</dbReference>
<dbReference type="Proteomes" id="UP001457282">
    <property type="component" value="Unassembled WGS sequence"/>
</dbReference>
<dbReference type="SUPFAM" id="SSF57889">
    <property type="entry name" value="Cysteine-rich domain"/>
    <property type="match status" value="5"/>
</dbReference>
<dbReference type="Pfam" id="PF03107">
    <property type="entry name" value="C1_2"/>
    <property type="match status" value="7"/>
</dbReference>
<feature type="domain" description="Phorbol-ester/DAG-type" evidence="5">
    <location>
        <begin position="378"/>
        <end position="427"/>
    </location>
</feature>
<keyword evidence="7" id="KW-1185">Reference proteome</keyword>
<protein>
    <recommendedName>
        <fullName evidence="5">Phorbol-ester/DAG-type domain-containing protein</fullName>
    </recommendedName>
</protein>
<reference evidence="6 7" key="1">
    <citation type="journal article" date="2023" name="G3 (Bethesda)">
        <title>A chromosome-length genome assembly and annotation of blackberry (Rubus argutus, cv. 'Hillquist').</title>
        <authorList>
            <person name="Bruna T."/>
            <person name="Aryal R."/>
            <person name="Dudchenko O."/>
            <person name="Sargent D.J."/>
            <person name="Mead D."/>
            <person name="Buti M."/>
            <person name="Cavallini A."/>
            <person name="Hytonen T."/>
            <person name="Andres J."/>
            <person name="Pham M."/>
            <person name="Weisz D."/>
            <person name="Mascagni F."/>
            <person name="Usai G."/>
            <person name="Natali L."/>
            <person name="Bassil N."/>
            <person name="Fernandez G.E."/>
            <person name="Lomsadze A."/>
            <person name="Armour M."/>
            <person name="Olukolu B."/>
            <person name="Poorten T."/>
            <person name="Britton C."/>
            <person name="Davik J."/>
            <person name="Ashrafi H."/>
            <person name="Aiden E.L."/>
            <person name="Borodovsky M."/>
            <person name="Worthington M."/>
        </authorList>
    </citation>
    <scope>NUCLEOTIDE SEQUENCE [LARGE SCALE GENOMIC DNA]</scope>
    <source>
        <strain evidence="6">PI 553951</strain>
    </source>
</reference>
<evidence type="ECO:0000313" key="7">
    <source>
        <dbReference type="Proteomes" id="UP001457282"/>
    </source>
</evidence>
<dbReference type="AlphaFoldDB" id="A0AAW1WCC9"/>
<dbReference type="PANTHER" id="PTHR32410">
    <property type="entry name" value="CYSTEINE/HISTIDINE-RICH C1 DOMAIN FAMILY PROTEIN"/>
    <property type="match status" value="1"/>
</dbReference>
<dbReference type="PANTHER" id="PTHR32410:SF216">
    <property type="entry name" value="PHORBOL-ESTER_DAG-TYPE DOMAIN-CONTAINING PROTEIN"/>
    <property type="match status" value="1"/>
</dbReference>
<dbReference type="SMART" id="SM00109">
    <property type="entry name" value="C1"/>
    <property type="match status" value="4"/>
</dbReference>
<keyword evidence="3" id="KW-0863">Zinc-finger</keyword>
<evidence type="ECO:0000256" key="4">
    <source>
        <dbReference type="ARBA" id="ARBA00022833"/>
    </source>
</evidence>
<keyword evidence="4" id="KW-0862">Zinc</keyword>
<evidence type="ECO:0000256" key="2">
    <source>
        <dbReference type="ARBA" id="ARBA00022737"/>
    </source>
</evidence>
<evidence type="ECO:0000256" key="3">
    <source>
        <dbReference type="ARBA" id="ARBA00022771"/>
    </source>
</evidence>
<proteinExistence type="predicted"/>
<comment type="caution">
    <text evidence="6">The sequence shown here is derived from an EMBL/GenBank/DDBJ whole genome shotgun (WGS) entry which is preliminary data.</text>
</comment>
<dbReference type="EMBL" id="JBEDUW010000006">
    <property type="protein sequence ID" value="KAK9921723.1"/>
    <property type="molecule type" value="Genomic_DNA"/>
</dbReference>
<dbReference type="GO" id="GO:0008270">
    <property type="term" value="F:zinc ion binding"/>
    <property type="evidence" value="ECO:0007669"/>
    <property type="project" value="UniProtKB-KW"/>
</dbReference>
<keyword evidence="1" id="KW-0479">Metal-binding</keyword>
<dbReference type="InterPro" id="IPR004146">
    <property type="entry name" value="DC1"/>
</dbReference>
<organism evidence="6 7">
    <name type="scientific">Rubus argutus</name>
    <name type="common">Southern blackberry</name>
    <dbReference type="NCBI Taxonomy" id="59490"/>
    <lineage>
        <taxon>Eukaryota</taxon>
        <taxon>Viridiplantae</taxon>
        <taxon>Streptophyta</taxon>
        <taxon>Embryophyta</taxon>
        <taxon>Tracheophyta</taxon>
        <taxon>Spermatophyta</taxon>
        <taxon>Magnoliopsida</taxon>
        <taxon>eudicotyledons</taxon>
        <taxon>Gunneridae</taxon>
        <taxon>Pentapetalae</taxon>
        <taxon>rosids</taxon>
        <taxon>fabids</taxon>
        <taxon>Rosales</taxon>
        <taxon>Rosaceae</taxon>
        <taxon>Rosoideae</taxon>
        <taxon>Rosoideae incertae sedis</taxon>
        <taxon>Rubus</taxon>
    </lineage>
</organism>
<name>A0AAW1WCC9_RUBAR</name>
<accession>A0AAW1WCC9</accession>